<protein>
    <submittedName>
        <fullName evidence="1">Uncharacterized protein</fullName>
    </submittedName>
</protein>
<dbReference type="EMBL" id="BNBO01000051">
    <property type="protein sequence ID" value="GHH81225.1"/>
    <property type="molecule type" value="Genomic_DNA"/>
</dbReference>
<keyword evidence="2" id="KW-1185">Reference proteome</keyword>
<comment type="caution">
    <text evidence="1">The sequence shown here is derived from an EMBL/GenBank/DDBJ whole genome shotgun (WGS) entry which is preliminary data.</text>
</comment>
<dbReference type="Proteomes" id="UP000617734">
    <property type="component" value="Unassembled WGS sequence"/>
</dbReference>
<dbReference type="AlphaFoldDB" id="A0A919GC51"/>
<reference evidence="1" key="2">
    <citation type="submission" date="2020-09" db="EMBL/GenBank/DDBJ databases">
        <authorList>
            <person name="Sun Q."/>
            <person name="Ohkuma M."/>
        </authorList>
    </citation>
    <scope>NUCLEOTIDE SEQUENCE</scope>
    <source>
        <strain evidence="1">JCM 4646</strain>
    </source>
</reference>
<organism evidence="1 2">
    <name type="scientific">Kitasatospora indigofera</name>
    <dbReference type="NCBI Taxonomy" id="67307"/>
    <lineage>
        <taxon>Bacteria</taxon>
        <taxon>Bacillati</taxon>
        <taxon>Actinomycetota</taxon>
        <taxon>Actinomycetes</taxon>
        <taxon>Kitasatosporales</taxon>
        <taxon>Streptomycetaceae</taxon>
        <taxon>Kitasatospora</taxon>
    </lineage>
</organism>
<reference evidence="1" key="1">
    <citation type="journal article" date="2014" name="Int. J. Syst. Evol. Microbiol.">
        <title>Complete genome sequence of Corynebacterium casei LMG S-19264T (=DSM 44701T), isolated from a smear-ripened cheese.</title>
        <authorList>
            <consortium name="US DOE Joint Genome Institute (JGI-PGF)"/>
            <person name="Walter F."/>
            <person name="Albersmeier A."/>
            <person name="Kalinowski J."/>
            <person name="Ruckert C."/>
        </authorList>
    </citation>
    <scope>NUCLEOTIDE SEQUENCE</scope>
    <source>
        <strain evidence="1">JCM 4646</strain>
    </source>
</reference>
<gene>
    <name evidence="1" type="ORF">GCM10018781_63450</name>
</gene>
<name>A0A919GC51_9ACTN</name>
<evidence type="ECO:0000313" key="1">
    <source>
        <dbReference type="EMBL" id="GHH81225.1"/>
    </source>
</evidence>
<evidence type="ECO:0000313" key="2">
    <source>
        <dbReference type="Proteomes" id="UP000617734"/>
    </source>
</evidence>
<proteinExistence type="predicted"/>
<accession>A0A919GC51</accession>
<sequence>MGEQLIDDWCSYKRIPAGERKRDAELQHLGTRIRQMFGAYEAGFAEYLNDHGEEAGDGGRRDVKALLDCDFSDEPGDEGGKLLLQEFFQFVGQSKAQDLCRAYRFRRIPGGTVSRVALRLMLVWAPARRCWTRATRRDLARREPDSAKEWKAPCELKYARVYRNSHLAKVRKSTSKVLAKISGREWQWPMTVEHINREIRIAWFSGMPLLRRSPWHDFYYAACIFAIGLLPLERGRLCNPEEISESGDRNDFTASLAGEAVDFLDRACRRADSSSIASMRSWIVAEDPDLAGLRTFTEFVDWEDEHYPIKNPAYLRPVDVHGLELTRYQHHLVEKVAGLMVQIWERRECELLSTHPHADGMLQRWIDEENSTWTMARAFVVDRHHWQTRFDFIRTMQEFAQINSFLFEYPCPSYSDDPVMQLGESFRRRQGADDSHQLFQDTVSSVHEHRKERMGDLGELLGTERNLKEQICITEPKASSQKDIRRLCIERSRMWARLEKAFSERPGEDTVEVLGDLASVFEEPGRK</sequence>